<feature type="domain" description="C2H2-type" evidence="2">
    <location>
        <begin position="92"/>
        <end position="113"/>
    </location>
</feature>
<name>A0A1Q5TI41_9EURO</name>
<proteinExistence type="predicted"/>
<evidence type="ECO:0000256" key="1">
    <source>
        <dbReference type="SAM" id="MobiDB-lite"/>
    </source>
</evidence>
<feature type="region of interest" description="Disordered" evidence="1">
    <location>
        <begin position="179"/>
        <end position="233"/>
    </location>
</feature>
<dbReference type="PROSITE" id="PS00028">
    <property type="entry name" value="ZINC_FINGER_C2H2_1"/>
    <property type="match status" value="1"/>
</dbReference>
<dbReference type="Proteomes" id="UP000186955">
    <property type="component" value="Unassembled WGS sequence"/>
</dbReference>
<sequence length="262" mass="29879">MAKRSRSQSRTRTPTPSHDPDSPSFDSSSPSASTISVTTTQPASDRSKIPHQENVPFVEVMHCALPPHRETIAFASYEDYEVHYQQAHVNRCSQCSKNFPTAHFLNLHIEENHDSLVVAMRARGEKTYKCFIEDCERKCSTPQKRRLHLIDKHMFPRTYNFYIINDGIDKQTSLLRPLNKSHRRRISSASISSIQEGRLRRRSSVSQPTIPQRTEPQSPARTEQTSNEIDMDIDGLAQSMSALRFVPASVMRNRTKAPQKSS</sequence>
<feature type="compositionally biased region" description="Polar residues" evidence="1">
    <location>
        <begin position="204"/>
        <end position="228"/>
    </location>
</feature>
<keyword evidence="4" id="KW-1185">Reference proteome</keyword>
<feature type="compositionally biased region" description="Low complexity" evidence="1">
    <location>
        <begin position="10"/>
        <end position="40"/>
    </location>
</feature>
<feature type="region of interest" description="Disordered" evidence="1">
    <location>
        <begin position="1"/>
        <end position="50"/>
    </location>
</feature>
<comment type="caution">
    <text evidence="3">The sequence shown here is derived from an EMBL/GenBank/DDBJ whole genome shotgun (WGS) entry which is preliminary data.</text>
</comment>
<evidence type="ECO:0000259" key="2">
    <source>
        <dbReference type="PROSITE" id="PS00028"/>
    </source>
</evidence>
<dbReference type="SMART" id="SM00355">
    <property type="entry name" value="ZnF_C2H2"/>
    <property type="match status" value="2"/>
</dbReference>
<dbReference type="PANTHER" id="PTHR21354">
    <property type="entry name" value="ZINC FINGER PROTEIN 511"/>
    <property type="match status" value="1"/>
</dbReference>
<organism evidence="3 4">
    <name type="scientific">Penicillium subrubescens</name>
    <dbReference type="NCBI Taxonomy" id="1316194"/>
    <lineage>
        <taxon>Eukaryota</taxon>
        <taxon>Fungi</taxon>
        <taxon>Dikarya</taxon>
        <taxon>Ascomycota</taxon>
        <taxon>Pezizomycotina</taxon>
        <taxon>Eurotiomycetes</taxon>
        <taxon>Eurotiomycetidae</taxon>
        <taxon>Eurotiales</taxon>
        <taxon>Aspergillaceae</taxon>
        <taxon>Penicillium</taxon>
    </lineage>
</organism>
<dbReference type="InterPro" id="IPR039258">
    <property type="entry name" value="ZNF511"/>
</dbReference>
<gene>
    <name evidence="3" type="ORF">PENSUB_8104</name>
</gene>
<evidence type="ECO:0000313" key="3">
    <source>
        <dbReference type="EMBL" id="OKO99887.1"/>
    </source>
</evidence>
<evidence type="ECO:0000313" key="4">
    <source>
        <dbReference type="Proteomes" id="UP000186955"/>
    </source>
</evidence>
<reference evidence="3 4" key="1">
    <citation type="submission" date="2016-10" db="EMBL/GenBank/DDBJ databases">
        <title>Genome sequence of the ascomycete fungus Penicillium subrubescens.</title>
        <authorList>
            <person name="De Vries R.P."/>
            <person name="Peng M."/>
            <person name="Dilokpimol A."/>
            <person name="Hilden K."/>
            <person name="Makela M.R."/>
            <person name="Grigoriev I."/>
            <person name="Riley R."/>
            <person name="Granchi Z."/>
        </authorList>
    </citation>
    <scope>NUCLEOTIDE SEQUENCE [LARGE SCALE GENOMIC DNA]</scope>
    <source>
        <strain evidence="3 4">CBS 132785</strain>
    </source>
</reference>
<dbReference type="EMBL" id="MNBE01000653">
    <property type="protein sequence ID" value="OKO99887.1"/>
    <property type="molecule type" value="Genomic_DNA"/>
</dbReference>
<dbReference type="Gene3D" id="3.30.160.60">
    <property type="entry name" value="Classic Zinc Finger"/>
    <property type="match status" value="1"/>
</dbReference>
<dbReference type="AlphaFoldDB" id="A0A1Q5TI41"/>
<dbReference type="PANTHER" id="PTHR21354:SF0">
    <property type="entry name" value="ZINC FINGER PROTEIN 511"/>
    <property type="match status" value="1"/>
</dbReference>
<dbReference type="OrthoDB" id="18440at2759"/>
<dbReference type="InterPro" id="IPR013087">
    <property type="entry name" value="Znf_C2H2_type"/>
</dbReference>
<accession>A0A1Q5TI41</accession>
<protein>
    <submittedName>
        <fullName evidence="3">Zinc finger protein 511</fullName>
    </submittedName>
</protein>
<dbReference type="STRING" id="1316194.A0A1Q5TI41"/>